<proteinExistence type="predicted"/>
<feature type="non-terminal residue" evidence="1">
    <location>
        <position position="1"/>
    </location>
</feature>
<protein>
    <submittedName>
        <fullName evidence="1">Uncharacterized protein</fullName>
    </submittedName>
</protein>
<sequence length="229" mass="25635">LGLKAFKASEKAKPPLTEQDKKVEELLRKDLTLDKIAKEIGIDREEVKASLDHIDLPGLFSKVKGLDGSEHPPDAVTCYRLLNVNKLTLTQASEKCKEIYAKVMAEHAQADDKLAVEKLLTNCAYMAYCADHAVTLSETWWWSEGQILSFFGEPGREKYHELSSPYRTDHSAYTEKETNAKFDEAIKAGNKGIAPHRCDTIQQTHGFDCPENCLARKMKIKSPAGLARV</sequence>
<evidence type="ECO:0000313" key="1">
    <source>
        <dbReference type="EMBL" id="GAJ08679.1"/>
    </source>
</evidence>
<dbReference type="EMBL" id="BARW01034654">
    <property type="protein sequence ID" value="GAJ08679.1"/>
    <property type="molecule type" value="Genomic_DNA"/>
</dbReference>
<dbReference type="AlphaFoldDB" id="X1TTU7"/>
<reference evidence="1" key="1">
    <citation type="journal article" date="2014" name="Front. Microbiol.">
        <title>High frequency of phylogenetically diverse reductive dehalogenase-homologous genes in deep subseafloor sedimentary metagenomes.</title>
        <authorList>
            <person name="Kawai M."/>
            <person name="Futagami T."/>
            <person name="Toyoda A."/>
            <person name="Takaki Y."/>
            <person name="Nishi S."/>
            <person name="Hori S."/>
            <person name="Arai W."/>
            <person name="Tsubouchi T."/>
            <person name="Morono Y."/>
            <person name="Uchiyama I."/>
            <person name="Ito T."/>
            <person name="Fujiyama A."/>
            <person name="Inagaki F."/>
            <person name="Takami H."/>
        </authorList>
    </citation>
    <scope>NUCLEOTIDE SEQUENCE</scope>
    <source>
        <strain evidence="1">Expedition CK06-06</strain>
    </source>
</reference>
<feature type="non-terminal residue" evidence="1">
    <location>
        <position position="229"/>
    </location>
</feature>
<name>X1TTU7_9ZZZZ</name>
<accession>X1TTU7</accession>
<comment type="caution">
    <text evidence="1">The sequence shown here is derived from an EMBL/GenBank/DDBJ whole genome shotgun (WGS) entry which is preliminary data.</text>
</comment>
<organism evidence="1">
    <name type="scientific">marine sediment metagenome</name>
    <dbReference type="NCBI Taxonomy" id="412755"/>
    <lineage>
        <taxon>unclassified sequences</taxon>
        <taxon>metagenomes</taxon>
        <taxon>ecological metagenomes</taxon>
    </lineage>
</organism>
<gene>
    <name evidence="1" type="ORF">S12H4_54246</name>
</gene>